<evidence type="ECO:0000313" key="3">
    <source>
        <dbReference type="Proteomes" id="UP000469421"/>
    </source>
</evidence>
<protein>
    <submittedName>
        <fullName evidence="2">DUF3570 domain-containing protein</fullName>
    </submittedName>
</protein>
<dbReference type="AlphaFoldDB" id="A0A6N7LS97"/>
<dbReference type="InterPro" id="IPR021953">
    <property type="entry name" value="DUF3570"/>
</dbReference>
<dbReference type="Pfam" id="PF12094">
    <property type="entry name" value="DUF3570"/>
    <property type="match status" value="1"/>
</dbReference>
<proteinExistence type="predicted"/>
<feature type="chain" id="PRO_5027028881" evidence="1">
    <location>
        <begin position="34"/>
        <end position="427"/>
    </location>
</feature>
<gene>
    <name evidence="2" type="ORF">GFN93_07450</name>
</gene>
<evidence type="ECO:0000256" key="1">
    <source>
        <dbReference type="SAM" id="SignalP"/>
    </source>
</evidence>
<name>A0A6N7LS97_9GAMM</name>
<evidence type="ECO:0000313" key="2">
    <source>
        <dbReference type="EMBL" id="MQX53082.1"/>
    </source>
</evidence>
<comment type="caution">
    <text evidence="2">The sequence shown here is derived from an EMBL/GenBank/DDBJ whole genome shotgun (WGS) entry which is preliminary data.</text>
</comment>
<sequence length="427" mass="47935">MKKTLDRKTLDGKKLAAGLAAATCSLLGQPVMAQDTDDAWQFDSAVLYYSEQDRVTAVEPVVRGKKQFQDESELELKLTLDTLTGASHNGAITSDKPQTFTSPSGGSTYEVTNEVPLDDAFKDTRVAANMQYTRPFTRTLRWTGGLNFSNEYDFTSLGLNAGLLWDLNNKNTTLTFGLAHEADTIDPVGGAPVGLTFQTEEDKTDGTEDRSINDFLFGVTQVINRRWIMQFNYNLSVSDGYHTDPYKVVTVVDANGDPLEAESFGATDIGAGDAQIFELRPDSRTKNAIYWENRYHFNRDVLAVGYRFMSDDWGISSHTVDVKYRSQFDNGWYLQPHVRWYDQGEADFYRESITAAELTDLQNSESEVSADYRLGNLTDTTYGFKVGKEWDNNQQLSLRVESFTQSGDSDASELDALITQVGYTFYW</sequence>
<accession>A0A6N7LS97</accession>
<keyword evidence="1" id="KW-0732">Signal</keyword>
<reference evidence="2 3" key="1">
    <citation type="submission" date="2019-10" db="EMBL/GenBank/DDBJ databases">
        <title>Alcanivorax sp.PA15-N-34 draft genome sequence.</title>
        <authorList>
            <person name="Liao X."/>
            <person name="Shao Z."/>
        </authorList>
    </citation>
    <scope>NUCLEOTIDE SEQUENCE [LARGE SCALE GENOMIC DNA]</scope>
    <source>
        <strain evidence="2 3">PA15-N-34</strain>
    </source>
</reference>
<dbReference type="Proteomes" id="UP000469421">
    <property type="component" value="Unassembled WGS sequence"/>
</dbReference>
<dbReference type="RefSeq" id="WP_153500194.1">
    <property type="nucleotide sequence ID" value="NZ_WIRE01000001.1"/>
</dbReference>
<organism evidence="2 3">
    <name type="scientific">Alcanivorax sediminis</name>
    <dbReference type="NCBI Taxonomy" id="2663008"/>
    <lineage>
        <taxon>Bacteria</taxon>
        <taxon>Pseudomonadati</taxon>
        <taxon>Pseudomonadota</taxon>
        <taxon>Gammaproteobacteria</taxon>
        <taxon>Oceanospirillales</taxon>
        <taxon>Alcanivoracaceae</taxon>
        <taxon>Alcanivorax</taxon>
    </lineage>
</organism>
<keyword evidence="3" id="KW-1185">Reference proteome</keyword>
<dbReference type="EMBL" id="WIRE01000001">
    <property type="protein sequence ID" value="MQX53082.1"/>
    <property type="molecule type" value="Genomic_DNA"/>
</dbReference>
<feature type="signal peptide" evidence="1">
    <location>
        <begin position="1"/>
        <end position="33"/>
    </location>
</feature>